<dbReference type="GO" id="GO:1990904">
    <property type="term" value="C:ribonucleoprotein complex"/>
    <property type="evidence" value="ECO:0007669"/>
    <property type="project" value="UniProtKB-KW"/>
</dbReference>
<dbReference type="NCBIfam" id="NF001109">
    <property type="entry name" value="PRK00136.1"/>
    <property type="match status" value="1"/>
</dbReference>
<dbReference type="RefSeq" id="WP_158336679.1">
    <property type="nucleotide sequence ID" value="NZ_CP033004.1"/>
</dbReference>
<dbReference type="Gene3D" id="3.30.1370.30">
    <property type="match status" value="1"/>
</dbReference>
<evidence type="ECO:0000256" key="6">
    <source>
        <dbReference type="HAMAP-Rule" id="MF_01302"/>
    </source>
</evidence>
<keyword evidence="2 6" id="KW-0689">Ribosomal protein</keyword>
<keyword evidence="6" id="KW-0699">rRNA-binding</keyword>
<dbReference type="InterPro" id="IPR000630">
    <property type="entry name" value="Ribosomal_uS8"/>
</dbReference>
<dbReference type="InterPro" id="IPR035987">
    <property type="entry name" value="Ribosomal_uS8_sf"/>
</dbReference>
<keyword evidence="6" id="KW-0694">RNA-binding</keyword>
<dbReference type="Gene3D" id="3.30.1490.10">
    <property type="match status" value="1"/>
</dbReference>
<organism evidence="8 9">
    <name type="scientific">Buchnera aphidicola subsp. Melaphis rhois</name>
    <dbReference type="NCBI Taxonomy" id="118103"/>
    <lineage>
        <taxon>Bacteria</taxon>
        <taxon>Pseudomonadati</taxon>
        <taxon>Pseudomonadota</taxon>
        <taxon>Gammaproteobacteria</taxon>
        <taxon>Enterobacterales</taxon>
        <taxon>Erwiniaceae</taxon>
        <taxon>Buchnera</taxon>
    </lineage>
</organism>
<dbReference type="OrthoDB" id="9802617at2"/>
<dbReference type="GO" id="GO:0003735">
    <property type="term" value="F:structural constituent of ribosome"/>
    <property type="evidence" value="ECO:0007669"/>
    <property type="project" value="InterPro"/>
</dbReference>
<sequence length="131" mass="14561">MTIQDPISDMLTRIRNSQLANKVSVIMPSSKLKVAISIVLKNEGYIKNYIVKNCINKPELELFLKYFDGKPVVENVKRISSPSLRIYNKKNKLPRVMAGLGIAIVSTSKGVMTDKSARREGLGGEIICHVS</sequence>
<dbReference type="HAMAP" id="MF_01302_B">
    <property type="entry name" value="Ribosomal_uS8_B"/>
    <property type="match status" value="1"/>
</dbReference>
<evidence type="ECO:0000313" key="8">
    <source>
        <dbReference type="EMBL" id="QCI23466.1"/>
    </source>
</evidence>
<dbReference type="Pfam" id="PF00410">
    <property type="entry name" value="Ribosomal_S8"/>
    <property type="match status" value="1"/>
</dbReference>
<comment type="similarity">
    <text evidence="1 6 7">Belongs to the universal ribosomal protein uS8 family.</text>
</comment>
<dbReference type="GO" id="GO:0005840">
    <property type="term" value="C:ribosome"/>
    <property type="evidence" value="ECO:0007669"/>
    <property type="project" value="UniProtKB-KW"/>
</dbReference>
<proteinExistence type="inferred from homology"/>
<dbReference type="PROSITE" id="PS00053">
    <property type="entry name" value="RIBOSOMAL_S8"/>
    <property type="match status" value="1"/>
</dbReference>
<evidence type="ECO:0000256" key="3">
    <source>
        <dbReference type="ARBA" id="ARBA00023274"/>
    </source>
</evidence>
<dbReference type="EMBL" id="CP033004">
    <property type="protein sequence ID" value="QCI23466.1"/>
    <property type="molecule type" value="Genomic_DNA"/>
</dbReference>
<evidence type="ECO:0000256" key="7">
    <source>
        <dbReference type="RuleBase" id="RU003660"/>
    </source>
</evidence>
<dbReference type="FunFam" id="3.30.1490.10:FF:000001">
    <property type="entry name" value="30S ribosomal protein S8"/>
    <property type="match status" value="1"/>
</dbReference>
<accession>A0A4D6Y1U3</accession>
<dbReference type="GO" id="GO:0006412">
    <property type="term" value="P:translation"/>
    <property type="evidence" value="ECO:0007669"/>
    <property type="project" value="UniProtKB-UniRule"/>
</dbReference>
<evidence type="ECO:0000313" key="9">
    <source>
        <dbReference type="Proteomes" id="UP000298566"/>
    </source>
</evidence>
<dbReference type="AlphaFoldDB" id="A0A4D6Y1U3"/>
<evidence type="ECO:0000256" key="2">
    <source>
        <dbReference type="ARBA" id="ARBA00022980"/>
    </source>
</evidence>
<comment type="function">
    <text evidence="6">One of the primary rRNA binding proteins, it binds directly to 16S rRNA central domain where it helps coordinate assembly of the platform of the 30S subunit.</text>
</comment>
<dbReference type="SUPFAM" id="SSF56047">
    <property type="entry name" value="Ribosomal protein S8"/>
    <property type="match status" value="1"/>
</dbReference>
<evidence type="ECO:0000256" key="4">
    <source>
        <dbReference type="ARBA" id="ARBA00035258"/>
    </source>
</evidence>
<dbReference type="InterPro" id="IPR047863">
    <property type="entry name" value="Ribosomal_uS8_CS"/>
</dbReference>
<name>A0A4D6Y1U3_BUCMH</name>
<gene>
    <name evidence="6" type="primary">rpsH</name>
    <name evidence="8" type="ORF">D9V73_02380</name>
</gene>
<keyword evidence="3 6" id="KW-0687">Ribonucleoprotein</keyword>
<protein>
    <recommendedName>
        <fullName evidence="4 6">Small ribosomal subunit protein uS8</fullName>
    </recommendedName>
</protein>
<reference evidence="8 9" key="1">
    <citation type="submission" date="2018-10" db="EMBL/GenBank/DDBJ databases">
        <title>Comparative functional genomics of the obligate endosymbiont Buchnera aphidicola.</title>
        <authorList>
            <person name="Chong R.A."/>
        </authorList>
    </citation>
    <scope>NUCLEOTIDE SEQUENCE [LARGE SCALE GENOMIC DNA]</scope>
    <source>
        <strain evidence="8 9">Mrh</strain>
    </source>
</reference>
<evidence type="ECO:0000256" key="5">
    <source>
        <dbReference type="ARBA" id="ARBA00046740"/>
    </source>
</evidence>
<dbReference type="Proteomes" id="UP000298566">
    <property type="component" value="Chromosome"/>
</dbReference>
<dbReference type="GO" id="GO:0019843">
    <property type="term" value="F:rRNA binding"/>
    <property type="evidence" value="ECO:0007669"/>
    <property type="project" value="UniProtKB-UniRule"/>
</dbReference>
<comment type="subunit">
    <text evidence="5 6">Part of the 30S ribosomal subunit. Contacts proteins S5 and S12.</text>
</comment>
<evidence type="ECO:0000256" key="1">
    <source>
        <dbReference type="ARBA" id="ARBA00006471"/>
    </source>
</evidence>
<dbReference type="GO" id="GO:0005737">
    <property type="term" value="C:cytoplasm"/>
    <property type="evidence" value="ECO:0007669"/>
    <property type="project" value="UniProtKB-ARBA"/>
</dbReference>
<dbReference type="PANTHER" id="PTHR11758">
    <property type="entry name" value="40S RIBOSOMAL PROTEIN S15A"/>
    <property type="match status" value="1"/>
</dbReference>